<gene>
    <name evidence="2" type="ORF">CIRG_05537</name>
</gene>
<proteinExistence type="predicted"/>
<organism evidence="2 3">
    <name type="scientific">Coccidioides immitis RMSCC 2394</name>
    <dbReference type="NCBI Taxonomy" id="404692"/>
    <lineage>
        <taxon>Eukaryota</taxon>
        <taxon>Fungi</taxon>
        <taxon>Dikarya</taxon>
        <taxon>Ascomycota</taxon>
        <taxon>Pezizomycotina</taxon>
        <taxon>Eurotiomycetes</taxon>
        <taxon>Eurotiomycetidae</taxon>
        <taxon>Onygenales</taxon>
        <taxon>Onygenaceae</taxon>
        <taxon>Coccidioides</taxon>
    </lineage>
</organism>
<dbReference type="Proteomes" id="UP000054565">
    <property type="component" value="Unassembled WGS sequence"/>
</dbReference>
<accession>A0A0J6YAW7</accession>
<name>A0A0J6YAW7_COCIT</name>
<dbReference type="AlphaFoldDB" id="A0A0J6YAW7"/>
<sequence length="164" mass="19133">MASSLQWEGGSAPGHKGQDEREREQESINHSRQLVKGGVEQVIEKAIKGRYFGLLDEELGRIERILPSFQRPQTWQNIQVYLMGNLRRYEELFGLEDDNDGFQKVRIKSNKAIKRWLKGKAPQPATSGRPIPELHDISLWEMTRSKRKRLYNHWHHQSSNELSS</sequence>
<dbReference type="EMBL" id="DS028096">
    <property type="protein sequence ID" value="KMP05856.1"/>
    <property type="molecule type" value="Genomic_DNA"/>
</dbReference>
<evidence type="ECO:0000313" key="3">
    <source>
        <dbReference type="Proteomes" id="UP000054565"/>
    </source>
</evidence>
<feature type="region of interest" description="Disordered" evidence="1">
    <location>
        <begin position="1"/>
        <end position="31"/>
    </location>
</feature>
<evidence type="ECO:0000313" key="2">
    <source>
        <dbReference type="EMBL" id="KMP05856.1"/>
    </source>
</evidence>
<protein>
    <submittedName>
        <fullName evidence="2">Uncharacterized protein</fullName>
    </submittedName>
</protein>
<feature type="compositionally biased region" description="Basic and acidic residues" evidence="1">
    <location>
        <begin position="16"/>
        <end position="29"/>
    </location>
</feature>
<reference evidence="3" key="1">
    <citation type="journal article" date="2010" name="Genome Res.">
        <title>Population genomic sequencing of Coccidioides fungi reveals recent hybridization and transposon control.</title>
        <authorList>
            <person name="Neafsey D.E."/>
            <person name="Barker B.M."/>
            <person name="Sharpton T.J."/>
            <person name="Stajich J.E."/>
            <person name="Park D.J."/>
            <person name="Whiston E."/>
            <person name="Hung C.-Y."/>
            <person name="McMahan C."/>
            <person name="White J."/>
            <person name="Sykes S."/>
            <person name="Heiman D."/>
            <person name="Young S."/>
            <person name="Zeng Q."/>
            <person name="Abouelleil A."/>
            <person name="Aftuck L."/>
            <person name="Bessette D."/>
            <person name="Brown A."/>
            <person name="FitzGerald M."/>
            <person name="Lui A."/>
            <person name="Macdonald J.P."/>
            <person name="Priest M."/>
            <person name="Orbach M.J."/>
            <person name="Galgiani J.N."/>
            <person name="Kirkland T.N."/>
            <person name="Cole G.T."/>
            <person name="Birren B.W."/>
            <person name="Henn M.R."/>
            <person name="Taylor J.W."/>
            <person name="Rounsley S.D."/>
        </authorList>
    </citation>
    <scope>NUCLEOTIDE SEQUENCE [LARGE SCALE GENOMIC DNA]</scope>
    <source>
        <strain evidence="3">RMSCC 2394</strain>
    </source>
</reference>
<dbReference type="STRING" id="404692.A0A0J6YAW7"/>
<evidence type="ECO:0000256" key="1">
    <source>
        <dbReference type="SAM" id="MobiDB-lite"/>
    </source>
</evidence>